<protein>
    <submittedName>
        <fullName evidence="2">Unannotated protein</fullName>
    </submittedName>
</protein>
<keyword evidence="1" id="KW-0472">Membrane</keyword>
<sequence length="278" mass="28762">MRRLPAVLCLVGALVLTGCRIDVTVEVAMEENGSGELTVTVVADPEVVAAAPGLASDVRVDDLVAAGWRTDGATATPDGGLQLVLTRGFRTPEQATALLSSLNGPAGPLQAILIERAASLREVTFSVRGSGRTDGGLDAFTDADLLAAVGGTPYAEQIAAAGATADEVLGVRLQLSLPGEITSTTGTELDLPAGAGEDGDADRSAVEWTVALDGTTTAIEATSARSLERGGVWPWLANGLLVLLVAWIGVSVVLVLLVARARRRRFRAADRLERFGRL</sequence>
<evidence type="ECO:0000256" key="1">
    <source>
        <dbReference type="SAM" id="Phobius"/>
    </source>
</evidence>
<reference evidence="2" key="1">
    <citation type="submission" date="2020-05" db="EMBL/GenBank/DDBJ databases">
        <authorList>
            <person name="Chiriac C."/>
            <person name="Salcher M."/>
            <person name="Ghai R."/>
            <person name="Kavagutti S V."/>
        </authorList>
    </citation>
    <scope>NUCLEOTIDE SEQUENCE</scope>
</reference>
<dbReference type="EMBL" id="CAEZSR010000105">
    <property type="protein sequence ID" value="CAB4572854.1"/>
    <property type="molecule type" value="Genomic_DNA"/>
</dbReference>
<feature type="transmembrane region" description="Helical" evidence="1">
    <location>
        <begin position="232"/>
        <end position="259"/>
    </location>
</feature>
<evidence type="ECO:0000313" key="2">
    <source>
        <dbReference type="EMBL" id="CAB4572854.1"/>
    </source>
</evidence>
<keyword evidence="1" id="KW-1133">Transmembrane helix</keyword>
<dbReference type="AlphaFoldDB" id="A0A6J6EC41"/>
<proteinExistence type="predicted"/>
<accession>A0A6J6EC41</accession>
<keyword evidence="1" id="KW-0812">Transmembrane</keyword>
<dbReference type="PROSITE" id="PS51257">
    <property type="entry name" value="PROKAR_LIPOPROTEIN"/>
    <property type="match status" value="1"/>
</dbReference>
<name>A0A6J6EC41_9ZZZZ</name>
<gene>
    <name evidence="2" type="ORF">UFOPK1493_02516</name>
</gene>
<organism evidence="2">
    <name type="scientific">freshwater metagenome</name>
    <dbReference type="NCBI Taxonomy" id="449393"/>
    <lineage>
        <taxon>unclassified sequences</taxon>
        <taxon>metagenomes</taxon>
        <taxon>ecological metagenomes</taxon>
    </lineage>
</organism>